<accession>A0A0D2NHG2</accession>
<dbReference type="GeneID" id="25736395"/>
<organism evidence="2 3">
    <name type="scientific">Monoraphidium neglectum</name>
    <dbReference type="NCBI Taxonomy" id="145388"/>
    <lineage>
        <taxon>Eukaryota</taxon>
        <taxon>Viridiplantae</taxon>
        <taxon>Chlorophyta</taxon>
        <taxon>core chlorophytes</taxon>
        <taxon>Chlorophyceae</taxon>
        <taxon>CS clade</taxon>
        <taxon>Sphaeropleales</taxon>
        <taxon>Selenastraceae</taxon>
        <taxon>Monoraphidium</taxon>
    </lineage>
</organism>
<evidence type="ECO:0000313" key="2">
    <source>
        <dbReference type="EMBL" id="KIZ04446.1"/>
    </source>
</evidence>
<evidence type="ECO:0000313" key="3">
    <source>
        <dbReference type="Proteomes" id="UP000054498"/>
    </source>
</evidence>
<sequence length="78" mass="8327">VPDGYRMVVTSAPRGNGLQTTLLPLMGDAPSWEWRYSMDDGGDVRVEFARNAALELFGDLGAPGLGGADEDAVLDFII</sequence>
<gene>
    <name evidence="2" type="ORF">MNEG_3517</name>
</gene>
<keyword evidence="3" id="KW-1185">Reference proteome</keyword>
<feature type="domain" description="UGP3-like C-terminal hexapeptide repeats" evidence="1">
    <location>
        <begin position="1"/>
        <end position="47"/>
    </location>
</feature>
<dbReference type="RefSeq" id="XP_013903465.1">
    <property type="nucleotide sequence ID" value="XM_014048011.1"/>
</dbReference>
<evidence type="ECO:0000259" key="1">
    <source>
        <dbReference type="Pfam" id="PF25441"/>
    </source>
</evidence>
<dbReference type="EMBL" id="KK100663">
    <property type="protein sequence ID" value="KIZ04446.1"/>
    <property type="molecule type" value="Genomic_DNA"/>
</dbReference>
<feature type="non-terminal residue" evidence="2">
    <location>
        <position position="1"/>
    </location>
</feature>
<dbReference type="Proteomes" id="UP000054498">
    <property type="component" value="Unassembled WGS sequence"/>
</dbReference>
<dbReference type="InterPro" id="IPR057388">
    <property type="entry name" value="Hexapep_UGP3_C"/>
</dbReference>
<reference evidence="2 3" key="1">
    <citation type="journal article" date="2013" name="BMC Genomics">
        <title>Reconstruction of the lipid metabolism for the microalga Monoraphidium neglectum from its genome sequence reveals characteristics suitable for biofuel production.</title>
        <authorList>
            <person name="Bogen C."/>
            <person name="Al-Dilaimi A."/>
            <person name="Albersmeier A."/>
            <person name="Wichmann J."/>
            <person name="Grundmann M."/>
            <person name="Rupp O."/>
            <person name="Lauersen K.J."/>
            <person name="Blifernez-Klassen O."/>
            <person name="Kalinowski J."/>
            <person name="Goesmann A."/>
            <person name="Mussgnug J.H."/>
            <person name="Kruse O."/>
        </authorList>
    </citation>
    <scope>NUCLEOTIDE SEQUENCE [LARGE SCALE GENOMIC DNA]</scope>
    <source>
        <strain evidence="2 3">SAG 48.87</strain>
    </source>
</reference>
<proteinExistence type="predicted"/>
<dbReference type="STRING" id="145388.A0A0D2NHG2"/>
<name>A0A0D2NHG2_9CHLO</name>
<dbReference type="AlphaFoldDB" id="A0A0D2NHG2"/>
<dbReference type="Pfam" id="PF25441">
    <property type="entry name" value="Hexapep_UGP3_C"/>
    <property type="match status" value="1"/>
</dbReference>
<dbReference type="KEGG" id="mng:MNEG_3517"/>
<protein>
    <recommendedName>
        <fullName evidence="1">UGP3-like C-terminal hexapeptide repeats domain-containing protein</fullName>
    </recommendedName>
</protein>